<gene>
    <name evidence="2" type="ORF">Ga0074812_14720</name>
</gene>
<organism evidence="2 3">
    <name type="scientific">Parafrankia irregularis</name>
    <dbReference type="NCBI Taxonomy" id="795642"/>
    <lineage>
        <taxon>Bacteria</taxon>
        <taxon>Bacillati</taxon>
        <taxon>Actinomycetota</taxon>
        <taxon>Actinomycetes</taxon>
        <taxon>Frankiales</taxon>
        <taxon>Frankiaceae</taxon>
        <taxon>Parafrankia</taxon>
    </lineage>
</organism>
<sequence length="224" mass="23996">MIDTSGGELGAPRRMPQQDLGQLFARPDRTADLGDLVRRRPAEPPAEPPADSPAPRPALVPVSPPSSAPSDGAEAVAASAMDTAAFAPRHMHPGQHDEISPTSTVRVTAILVSPTVFKRLEEFRRAVRGRTNTSILLQALDECHGRIPDLINAARAAAQPRGSLFPARDDRLRLPGHGGMQVQVRPTLAQLEIIDKLAHGHGLDSRSQLAAAALNEFLPGRKDR</sequence>
<keyword evidence="3" id="KW-1185">Reference proteome</keyword>
<evidence type="ECO:0008006" key="4">
    <source>
        <dbReference type="Google" id="ProtNLM"/>
    </source>
</evidence>
<name>A0A0S4R1I5_9ACTN</name>
<protein>
    <recommendedName>
        <fullName evidence="4">Ribbon-helix-helix protein, copG family</fullName>
    </recommendedName>
</protein>
<proteinExistence type="predicted"/>
<dbReference type="Proteomes" id="UP000198802">
    <property type="component" value="Unassembled WGS sequence"/>
</dbReference>
<feature type="compositionally biased region" description="Basic and acidic residues" evidence="1">
    <location>
        <begin position="26"/>
        <end position="42"/>
    </location>
</feature>
<evidence type="ECO:0000313" key="3">
    <source>
        <dbReference type="Proteomes" id="UP000198802"/>
    </source>
</evidence>
<reference evidence="3" key="1">
    <citation type="submission" date="2015-11" db="EMBL/GenBank/DDBJ databases">
        <authorList>
            <person name="Varghese N."/>
        </authorList>
    </citation>
    <scope>NUCLEOTIDE SEQUENCE [LARGE SCALE GENOMIC DNA]</scope>
    <source>
        <strain evidence="3">DSM 45899</strain>
    </source>
</reference>
<evidence type="ECO:0000313" key="2">
    <source>
        <dbReference type="EMBL" id="CUU60774.1"/>
    </source>
</evidence>
<feature type="compositionally biased region" description="Pro residues" evidence="1">
    <location>
        <begin position="43"/>
        <end position="67"/>
    </location>
</feature>
<accession>A0A0S4R1I5</accession>
<dbReference type="AlphaFoldDB" id="A0A0S4R1I5"/>
<dbReference type="EMBL" id="FAOZ01000047">
    <property type="protein sequence ID" value="CUU60774.1"/>
    <property type="molecule type" value="Genomic_DNA"/>
</dbReference>
<evidence type="ECO:0000256" key="1">
    <source>
        <dbReference type="SAM" id="MobiDB-lite"/>
    </source>
</evidence>
<feature type="region of interest" description="Disordered" evidence="1">
    <location>
        <begin position="1"/>
        <end position="77"/>
    </location>
</feature>